<proteinExistence type="predicted"/>
<accession>A0A1M2VNI9</accession>
<dbReference type="OrthoDB" id="2755909at2759"/>
<name>A0A1M2VNI9_TRAPU</name>
<organism evidence="3 4">
    <name type="scientific">Trametes pubescens</name>
    <name type="common">White-rot fungus</name>
    <dbReference type="NCBI Taxonomy" id="154538"/>
    <lineage>
        <taxon>Eukaryota</taxon>
        <taxon>Fungi</taxon>
        <taxon>Dikarya</taxon>
        <taxon>Basidiomycota</taxon>
        <taxon>Agaricomycotina</taxon>
        <taxon>Agaricomycetes</taxon>
        <taxon>Polyporales</taxon>
        <taxon>Polyporaceae</taxon>
        <taxon>Trametes</taxon>
    </lineage>
</organism>
<reference evidence="3 4" key="1">
    <citation type="submission" date="2016-10" db="EMBL/GenBank/DDBJ databases">
        <title>Genome sequence of the basidiomycete white-rot fungus Trametes pubescens.</title>
        <authorList>
            <person name="Makela M.R."/>
            <person name="Granchi Z."/>
            <person name="Peng M."/>
            <person name="De Vries R.P."/>
            <person name="Grigoriev I."/>
            <person name="Riley R."/>
            <person name="Hilden K."/>
        </authorList>
    </citation>
    <scope>NUCLEOTIDE SEQUENCE [LARGE SCALE GENOMIC DNA]</scope>
    <source>
        <strain evidence="3 4">FBCC735</strain>
    </source>
</reference>
<dbReference type="Pfam" id="PF26640">
    <property type="entry name" value="DUF8212"/>
    <property type="match status" value="1"/>
</dbReference>
<feature type="domain" description="DUF8212" evidence="2">
    <location>
        <begin position="260"/>
        <end position="475"/>
    </location>
</feature>
<evidence type="ECO:0000313" key="4">
    <source>
        <dbReference type="Proteomes" id="UP000184267"/>
    </source>
</evidence>
<dbReference type="PANTHER" id="PTHR10622">
    <property type="entry name" value="HET DOMAIN-CONTAINING PROTEIN"/>
    <property type="match status" value="1"/>
</dbReference>
<dbReference type="Proteomes" id="UP000184267">
    <property type="component" value="Unassembled WGS sequence"/>
</dbReference>
<dbReference type="EMBL" id="MNAD01000983">
    <property type="protein sequence ID" value="OJT09120.1"/>
    <property type="molecule type" value="Genomic_DNA"/>
</dbReference>
<feature type="domain" description="Heterokaryon incompatibility" evidence="1">
    <location>
        <begin position="22"/>
        <end position="171"/>
    </location>
</feature>
<dbReference type="PANTHER" id="PTHR10622:SF10">
    <property type="entry name" value="HET DOMAIN-CONTAINING PROTEIN"/>
    <property type="match status" value="1"/>
</dbReference>
<evidence type="ECO:0000259" key="2">
    <source>
        <dbReference type="Pfam" id="PF26640"/>
    </source>
</evidence>
<evidence type="ECO:0000313" key="3">
    <source>
        <dbReference type="EMBL" id="OJT09120.1"/>
    </source>
</evidence>
<evidence type="ECO:0000259" key="1">
    <source>
        <dbReference type="Pfam" id="PF06985"/>
    </source>
</evidence>
<dbReference type="InterPro" id="IPR058525">
    <property type="entry name" value="DUF8212"/>
</dbReference>
<dbReference type="Pfam" id="PF06985">
    <property type="entry name" value="HET"/>
    <property type="match status" value="1"/>
</dbReference>
<comment type="caution">
    <text evidence="3">The sequence shown here is derived from an EMBL/GenBank/DDBJ whole genome shotgun (WGS) entry which is preliminary data.</text>
</comment>
<gene>
    <name evidence="3" type="ORF">TRAPUB_14447</name>
</gene>
<sequence length="708" mass="79573">MRLIDTRTGLFVWVNNPSDVQYAILSHVWVSNEELSYEGLLAIHSTARNHTDPPRYIFDTVPAKVRELCTFARRHGIPYAWLDTCCIDKGSSAELSEAINSMYKWYQMANICIAYLADVDDPHLVVPGSKGQIRLQCLVAGRPGNPIGRDTVFHTQFRGSQWFKRGWTLQELIAPRSVLFVCRTWRPFGTKQSFADVIEEVTGITPAILTHAASVDSVSVAMRMSWASDRVTTREEDRAYSLMGIFGVNLPTIYGEGGFAFVRLQEEILKRVPDETLFIWGRALTQGTEQTRRQRTLGVPSSMQPPRAAAKHFAGLGGRPFHQPSHSPLFAASPAEFQRLSWDPDETAASDQLQVMPHQWLAALLKRPDLPLPEYTHTCYGVRARLPLMWWRADIATSKTPVKFAMALLGCVDSKGRVMALLLGPQDSVRREFKVGFDDVEGGARTLHRIATIPRQWIESDRSRITVEEIYIHHADGSRSSSPPPILSLVGLAQSTDLQELLLHPVLQERLRMRAAGKIYFSLETRVFHLANSRLHIHVTAGPCSCESGDTLIRVTVGYRWRSQALYVVPRELRPPVGQKGNPDSQLDLCHSPATHVATWTHEAHSSSFTASKEFSIEWVDGVTVIYNLRLTMQACQSGGSFLSLTVVDARDKAKKDEFMQTEDFFKELDMETSDLRLAQEVKKEVAELMEYPERVCILLADGAVFKA</sequence>
<protein>
    <submittedName>
        <fullName evidence="3">Vegetative incompatibility protein HET-E-1</fullName>
    </submittedName>
</protein>
<dbReference type="STRING" id="154538.A0A1M2VNI9"/>
<dbReference type="InterPro" id="IPR010730">
    <property type="entry name" value="HET"/>
</dbReference>
<dbReference type="AlphaFoldDB" id="A0A1M2VNI9"/>
<keyword evidence="4" id="KW-1185">Reference proteome</keyword>